<dbReference type="GO" id="GO:0004553">
    <property type="term" value="F:hydrolase activity, hydrolyzing O-glycosyl compounds"/>
    <property type="evidence" value="ECO:0007669"/>
    <property type="project" value="InterPro"/>
</dbReference>
<dbReference type="OrthoDB" id="290971at2"/>
<dbReference type="Proteomes" id="UP000316714">
    <property type="component" value="Unassembled WGS sequence"/>
</dbReference>
<evidence type="ECO:0000259" key="5">
    <source>
        <dbReference type="Pfam" id="PF00331"/>
    </source>
</evidence>
<dbReference type="InterPro" id="IPR001000">
    <property type="entry name" value="GH10_dom"/>
</dbReference>
<keyword evidence="2" id="KW-0119">Carbohydrate metabolism</keyword>
<protein>
    <recommendedName>
        <fullName evidence="5">GH10 domain-containing protein</fullName>
    </recommendedName>
</protein>
<evidence type="ECO:0000256" key="1">
    <source>
        <dbReference type="ARBA" id="ARBA00022801"/>
    </source>
</evidence>
<evidence type="ECO:0000256" key="3">
    <source>
        <dbReference type="ARBA" id="ARBA00023326"/>
    </source>
</evidence>
<evidence type="ECO:0000313" key="6">
    <source>
        <dbReference type="EMBL" id="TWT30291.1"/>
    </source>
</evidence>
<dbReference type="AlphaFoldDB" id="A0A5C5UV72"/>
<organism evidence="6 7">
    <name type="scientific">Posidoniimonas corsicana</name>
    <dbReference type="NCBI Taxonomy" id="1938618"/>
    <lineage>
        <taxon>Bacteria</taxon>
        <taxon>Pseudomonadati</taxon>
        <taxon>Planctomycetota</taxon>
        <taxon>Planctomycetia</taxon>
        <taxon>Pirellulales</taxon>
        <taxon>Lacipirellulaceae</taxon>
        <taxon>Posidoniimonas</taxon>
    </lineage>
</organism>
<dbReference type="GO" id="GO:0000272">
    <property type="term" value="P:polysaccharide catabolic process"/>
    <property type="evidence" value="ECO:0007669"/>
    <property type="project" value="UniProtKB-KW"/>
</dbReference>
<evidence type="ECO:0000256" key="4">
    <source>
        <dbReference type="SAM" id="MobiDB-lite"/>
    </source>
</evidence>
<proteinExistence type="predicted"/>
<feature type="domain" description="GH10" evidence="5">
    <location>
        <begin position="210"/>
        <end position="291"/>
    </location>
</feature>
<name>A0A5C5UV72_9BACT</name>
<dbReference type="Pfam" id="PF00331">
    <property type="entry name" value="Glyco_hydro_10"/>
    <property type="match status" value="1"/>
</dbReference>
<feature type="region of interest" description="Disordered" evidence="4">
    <location>
        <begin position="412"/>
        <end position="439"/>
    </location>
</feature>
<reference evidence="6 7" key="1">
    <citation type="submission" date="2019-02" db="EMBL/GenBank/DDBJ databases">
        <title>Deep-cultivation of Planctomycetes and their phenomic and genomic characterization uncovers novel biology.</title>
        <authorList>
            <person name="Wiegand S."/>
            <person name="Jogler M."/>
            <person name="Boedeker C."/>
            <person name="Pinto D."/>
            <person name="Vollmers J."/>
            <person name="Rivas-Marin E."/>
            <person name="Kohn T."/>
            <person name="Peeters S.H."/>
            <person name="Heuer A."/>
            <person name="Rast P."/>
            <person name="Oberbeckmann S."/>
            <person name="Bunk B."/>
            <person name="Jeske O."/>
            <person name="Meyerdierks A."/>
            <person name="Storesund J.E."/>
            <person name="Kallscheuer N."/>
            <person name="Luecker S."/>
            <person name="Lage O.M."/>
            <person name="Pohl T."/>
            <person name="Merkel B.J."/>
            <person name="Hornburger P."/>
            <person name="Mueller R.-W."/>
            <person name="Bruemmer F."/>
            <person name="Labrenz M."/>
            <person name="Spormann A.M."/>
            <person name="Op Den Camp H."/>
            <person name="Overmann J."/>
            <person name="Amann R."/>
            <person name="Jetten M.S.M."/>
            <person name="Mascher T."/>
            <person name="Medema M.H."/>
            <person name="Devos D.P."/>
            <person name="Kaster A.-K."/>
            <person name="Ovreas L."/>
            <person name="Rohde M."/>
            <person name="Galperin M.Y."/>
            <person name="Jogler C."/>
        </authorList>
    </citation>
    <scope>NUCLEOTIDE SEQUENCE [LARGE SCALE GENOMIC DNA]</scope>
    <source>
        <strain evidence="6 7">KOR34</strain>
    </source>
</reference>
<dbReference type="SUPFAM" id="SSF51445">
    <property type="entry name" value="(Trans)glycosidases"/>
    <property type="match status" value="1"/>
</dbReference>
<evidence type="ECO:0000313" key="7">
    <source>
        <dbReference type="Proteomes" id="UP000316714"/>
    </source>
</evidence>
<keyword evidence="1" id="KW-0378">Hydrolase</keyword>
<dbReference type="RefSeq" id="WP_146568652.1">
    <property type="nucleotide sequence ID" value="NZ_SIHJ01000005.1"/>
</dbReference>
<keyword evidence="3" id="KW-0624">Polysaccharide degradation</keyword>
<keyword evidence="7" id="KW-1185">Reference proteome</keyword>
<accession>A0A5C5UV72</accession>
<evidence type="ECO:0000256" key="2">
    <source>
        <dbReference type="ARBA" id="ARBA00023277"/>
    </source>
</evidence>
<comment type="caution">
    <text evidence="6">The sequence shown here is derived from an EMBL/GenBank/DDBJ whole genome shotgun (WGS) entry which is preliminary data.</text>
</comment>
<dbReference type="Gene3D" id="3.20.20.80">
    <property type="entry name" value="Glycosidases"/>
    <property type="match status" value="1"/>
</dbReference>
<gene>
    <name evidence="6" type="ORF">KOR34_48490</name>
</gene>
<dbReference type="EMBL" id="SIHJ01000005">
    <property type="protein sequence ID" value="TWT30291.1"/>
    <property type="molecule type" value="Genomic_DNA"/>
</dbReference>
<dbReference type="InterPro" id="IPR017853">
    <property type="entry name" value="GH"/>
</dbReference>
<sequence length="502" mass="54698">MGLMRLNVRCPERIADADLKRVYLAGPDDLPYHGRSYLAGGVLHVERREDASGALCVPWVLDDHGPWMISTTTLMERERPYQLEVELARGIVFRVRNQMAAWQMLGLTAPDDLTTLLAEATTAFSRAAVMQVDPPAAVAKAIEAIALGAEASLRLAEVYADQALAVRTAGGARLPTLLGIRMGAPPDPGKGLGYGEQLEPFSIIAVPSGWKDVEPTESRREWADLDATVKWAQENRRRVSLGPLLEFSDSRVPEWAYLFEGETDTLSSLMLAHVEACVKRYRGRVNLWNVAGRVNRSRVLGLTDEQRLQLVAQAVRRVRELDPGTPVTVCFDQPWGESLATESGDLAAIEFADALERADLGIAGFGVELNVGYLPDGATPRSPLAYSQLLDNWSLRLELPLLVMLTVPSSGGPDKLATGKGKPLEVDAGPGGAAHPSPDSQAEWVRSVLPVLLAKNCVQVVLWNQLRDDRPHELPHGGLIDHHGAIKPAAEALAELRRLYLG</sequence>